<dbReference type="EMBL" id="JAAAPK010000014">
    <property type="protein sequence ID" value="NBC45557.1"/>
    <property type="molecule type" value="Genomic_DNA"/>
</dbReference>
<feature type="transmembrane region" description="Helical" evidence="1">
    <location>
        <begin position="183"/>
        <end position="204"/>
    </location>
</feature>
<reference evidence="2 3" key="1">
    <citation type="submission" date="2020-01" db="EMBL/GenBank/DDBJ databases">
        <title>The draft genome sequence of Corallococcus exiguus DSM 14696.</title>
        <authorList>
            <person name="Zhang X."/>
            <person name="Zhu H."/>
        </authorList>
    </citation>
    <scope>NUCLEOTIDE SEQUENCE [LARGE SCALE GENOMIC DNA]</scope>
    <source>
        <strain evidence="2 3">DSM 14696</strain>
    </source>
</reference>
<evidence type="ECO:0000313" key="2">
    <source>
        <dbReference type="EMBL" id="NBC45557.1"/>
    </source>
</evidence>
<feature type="transmembrane region" description="Helical" evidence="1">
    <location>
        <begin position="160"/>
        <end position="177"/>
    </location>
</feature>
<keyword evidence="1" id="KW-0472">Membrane</keyword>
<accession>A0A7X5BYP0</accession>
<evidence type="ECO:0000313" key="3">
    <source>
        <dbReference type="Proteomes" id="UP000537825"/>
    </source>
</evidence>
<feature type="transmembrane region" description="Helical" evidence="1">
    <location>
        <begin position="55"/>
        <end position="77"/>
    </location>
</feature>
<gene>
    <name evidence="2" type="ORF">GTZ93_37760</name>
</gene>
<sequence length="213" mass="23787">MSDPNNAAPVMQVATDGGSVKPEVWTPEEERNREVWKLVIDLQKHFNDIHFRLRAFYFGFLSVIATAVAALLFSTAMSEAKTQFPAGSLKRILLSVLLVTPGVAVWSLDRFYYHPLLVAAVDKAIEIEKSSPRLMSISTHLRSTNHASVFFAASRGRSKVTLFYALITAAMVGILNADEWCVAIVSSVVAGLLFYVFENSAEWWRETKGCERR</sequence>
<feature type="transmembrane region" description="Helical" evidence="1">
    <location>
        <begin position="89"/>
        <end position="108"/>
    </location>
</feature>
<dbReference type="AlphaFoldDB" id="A0A7X5BYP0"/>
<evidence type="ECO:0000256" key="1">
    <source>
        <dbReference type="SAM" id="Phobius"/>
    </source>
</evidence>
<keyword evidence="3" id="KW-1185">Reference proteome</keyword>
<name>A0A7X5BYP0_9BACT</name>
<protein>
    <submittedName>
        <fullName evidence="2">Uncharacterized protein</fullName>
    </submittedName>
</protein>
<organism evidence="2 3">
    <name type="scientific">Corallococcus exiguus</name>
    <dbReference type="NCBI Taxonomy" id="83462"/>
    <lineage>
        <taxon>Bacteria</taxon>
        <taxon>Pseudomonadati</taxon>
        <taxon>Myxococcota</taxon>
        <taxon>Myxococcia</taxon>
        <taxon>Myxococcales</taxon>
        <taxon>Cystobacterineae</taxon>
        <taxon>Myxococcaceae</taxon>
        <taxon>Corallococcus</taxon>
    </lineage>
</organism>
<comment type="caution">
    <text evidence="2">The sequence shown here is derived from an EMBL/GenBank/DDBJ whole genome shotgun (WGS) entry which is preliminary data.</text>
</comment>
<keyword evidence="1" id="KW-1133">Transmembrane helix</keyword>
<keyword evidence="1" id="KW-0812">Transmembrane</keyword>
<proteinExistence type="predicted"/>
<dbReference type="Proteomes" id="UP000537825">
    <property type="component" value="Unassembled WGS sequence"/>
</dbReference>
<dbReference type="RefSeq" id="WP_139919621.1">
    <property type="nucleotide sequence ID" value="NZ_CBCSLE010000043.1"/>
</dbReference>